<keyword evidence="3" id="KW-1185">Reference proteome</keyword>
<evidence type="ECO:0008006" key="4">
    <source>
        <dbReference type="Google" id="ProtNLM"/>
    </source>
</evidence>
<accession>A0A1L7D1S3</accession>
<feature type="signal peptide" evidence="1">
    <location>
        <begin position="1"/>
        <end position="24"/>
    </location>
</feature>
<dbReference type="RefSeq" id="WP_075733224.1">
    <property type="nucleotide sequence ID" value="NZ_CP009249.1"/>
</dbReference>
<dbReference type="AlphaFoldDB" id="A0A1L7D1S3"/>
<dbReference type="InterPro" id="IPR029058">
    <property type="entry name" value="AB_hydrolase_fold"/>
</dbReference>
<dbReference type="Gene3D" id="3.40.50.1820">
    <property type="entry name" value="alpha/beta hydrolase"/>
    <property type="match status" value="1"/>
</dbReference>
<gene>
    <name evidence="2" type="ORF">CPHO_03395</name>
</gene>
<sequence>MRVLRTLALTTVLSLAVGTPAAGARPGTFEQQVHQDLTRDHNFNAGAIHSAYGLLDLLGPHQRAILDSYQQVDPNMPYPVDPTITSARIVQRRATEEPGRERWVIASPSMGRNIEADVLVGSGGPIIYMFEGVESPQTSGWISRGIAQRTFPPGPGRPTVIIPNQGRGSMWQDWLHDDPRLGRMKWETFYTKELMPLAQQAVWHNGKRGAIGLSMGATGAMMMANNHPGLFDAVAALSGCYSTVDRLGRESAYLTVSSAGGRAENMWGPQGSELWHRNDVLGHPDGLRGTRIHLSAASGEVTDEEIRSLQGKPFSDQVGGSLMETGSLLCTRRLADALSRSGIDHSTHYLPRGIHGWVAFEQQLAPAWEAIEPALR</sequence>
<dbReference type="InterPro" id="IPR000801">
    <property type="entry name" value="Esterase-like"/>
</dbReference>
<protein>
    <recommendedName>
        <fullName evidence="4">Esterase</fullName>
    </recommendedName>
</protein>
<organism evidence="2 3">
    <name type="scientific">Corynebacterium phocae</name>
    <dbReference type="NCBI Taxonomy" id="161895"/>
    <lineage>
        <taxon>Bacteria</taxon>
        <taxon>Bacillati</taxon>
        <taxon>Actinomycetota</taxon>
        <taxon>Actinomycetes</taxon>
        <taxon>Mycobacteriales</taxon>
        <taxon>Corynebacteriaceae</taxon>
        <taxon>Corynebacterium</taxon>
    </lineage>
</organism>
<dbReference type="Proteomes" id="UP000185491">
    <property type="component" value="Chromosome"/>
</dbReference>
<dbReference type="KEGG" id="cpho:CPHO_03395"/>
<evidence type="ECO:0000313" key="2">
    <source>
        <dbReference type="EMBL" id="APT92095.1"/>
    </source>
</evidence>
<evidence type="ECO:0000256" key="1">
    <source>
        <dbReference type="SAM" id="SignalP"/>
    </source>
</evidence>
<dbReference type="Pfam" id="PF00756">
    <property type="entry name" value="Esterase"/>
    <property type="match status" value="1"/>
</dbReference>
<name>A0A1L7D1S3_9CORY</name>
<evidence type="ECO:0000313" key="3">
    <source>
        <dbReference type="Proteomes" id="UP000185491"/>
    </source>
</evidence>
<reference evidence="2 3" key="1">
    <citation type="submission" date="2014-08" db="EMBL/GenBank/DDBJ databases">
        <title>Complete genome sequence of Corynebacterium phocae M408/89/1(T)(=DSM 44612(T)), isolated from the common seal (Phoca vitulina).</title>
        <authorList>
            <person name="Ruckert C."/>
            <person name="Albersmeier A."/>
            <person name="Winkler A."/>
            <person name="Kalinowski J."/>
        </authorList>
    </citation>
    <scope>NUCLEOTIDE SEQUENCE [LARGE SCALE GENOMIC DNA]</scope>
    <source>
        <strain evidence="2 3">M408/89/1</strain>
    </source>
</reference>
<proteinExistence type="predicted"/>
<keyword evidence="1" id="KW-0732">Signal</keyword>
<dbReference type="SUPFAM" id="SSF53474">
    <property type="entry name" value="alpha/beta-Hydrolases"/>
    <property type="match status" value="1"/>
</dbReference>
<dbReference type="InterPro" id="IPR050583">
    <property type="entry name" value="Mycobacterial_A85_antigen"/>
</dbReference>
<dbReference type="STRING" id="161895.CPHO_03395"/>
<dbReference type="GO" id="GO:0016747">
    <property type="term" value="F:acyltransferase activity, transferring groups other than amino-acyl groups"/>
    <property type="evidence" value="ECO:0007669"/>
    <property type="project" value="TreeGrafter"/>
</dbReference>
<dbReference type="PANTHER" id="PTHR48098">
    <property type="entry name" value="ENTEROCHELIN ESTERASE-RELATED"/>
    <property type="match status" value="1"/>
</dbReference>
<dbReference type="OrthoDB" id="4510758at2"/>
<dbReference type="EMBL" id="CP009249">
    <property type="protein sequence ID" value="APT92095.1"/>
    <property type="molecule type" value="Genomic_DNA"/>
</dbReference>
<feature type="chain" id="PRO_5012046832" description="Esterase" evidence="1">
    <location>
        <begin position="25"/>
        <end position="376"/>
    </location>
</feature>
<dbReference type="PANTHER" id="PTHR48098:SF1">
    <property type="entry name" value="DIACYLGLYCEROL ACYLTRANSFERASE_MYCOLYLTRANSFERASE AG85A"/>
    <property type="match status" value="1"/>
</dbReference>